<keyword evidence="2" id="KW-1185">Reference proteome</keyword>
<accession>V8CPL8</accession>
<reference evidence="1 2" key="1">
    <citation type="submission" date="2013-10" db="EMBL/GenBank/DDBJ databases">
        <title>The Genome Sequence of Prevotella nigrescens CC14M.</title>
        <authorList>
            <consortium name="The Broad Institute Genomics Platform"/>
            <person name="Earl A."/>
            <person name="Allen-Vercoe E."/>
            <person name="Daigneault M."/>
            <person name="Young S.K."/>
            <person name="Zeng Q."/>
            <person name="Gargeya S."/>
            <person name="Fitzgerald M."/>
            <person name="Abouelleil A."/>
            <person name="Alvarado L."/>
            <person name="Chapman S.B."/>
            <person name="Gainer-Dewar J."/>
            <person name="Goldberg J."/>
            <person name="Griggs A."/>
            <person name="Gujja S."/>
            <person name="Hansen M."/>
            <person name="Howarth C."/>
            <person name="Imamovic A."/>
            <person name="Ireland A."/>
            <person name="Larimer J."/>
            <person name="McCowan C."/>
            <person name="Murphy C."/>
            <person name="Pearson M."/>
            <person name="Poon T.W."/>
            <person name="Priest M."/>
            <person name="Roberts A."/>
            <person name="Saif S."/>
            <person name="Shea T."/>
            <person name="Sykes S."/>
            <person name="Wortman J."/>
            <person name="Nusbaum C."/>
            <person name="Birren B."/>
        </authorList>
    </citation>
    <scope>NUCLEOTIDE SEQUENCE [LARGE SCALE GENOMIC DNA]</scope>
    <source>
        <strain evidence="1 2">CC14M</strain>
    </source>
</reference>
<organism evidence="1 2">
    <name type="scientific">Prevotella nigrescens CC14M</name>
    <dbReference type="NCBI Taxonomy" id="1073366"/>
    <lineage>
        <taxon>Bacteria</taxon>
        <taxon>Pseudomonadati</taxon>
        <taxon>Bacteroidota</taxon>
        <taxon>Bacteroidia</taxon>
        <taxon>Bacteroidales</taxon>
        <taxon>Prevotellaceae</taxon>
        <taxon>Prevotella</taxon>
    </lineage>
</organism>
<dbReference type="PATRIC" id="fig|1073366.3.peg.836"/>
<evidence type="ECO:0000313" key="2">
    <source>
        <dbReference type="Proteomes" id="UP000018727"/>
    </source>
</evidence>
<name>V8CPL8_9BACT</name>
<comment type="caution">
    <text evidence="1">The sequence shown here is derived from an EMBL/GenBank/DDBJ whole genome shotgun (WGS) entry which is preliminary data.</text>
</comment>
<proteinExistence type="predicted"/>
<dbReference type="EMBL" id="AZJH01000011">
    <property type="protein sequence ID" value="ETD29027.1"/>
    <property type="molecule type" value="Genomic_DNA"/>
</dbReference>
<dbReference type="AlphaFoldDB" id="V8CPL8"/>
<protein>
    <recommendedName>
        <fullName evidence="3">MULE transposase domain-containing protein</fullName>
    </recommendedName>
</protein>
<dbReference type="HOGENOM" id="CLU_1764696_0_0_10"/>
<dbReference type="Proteomes" id="UP000018727">
    <property type="component" value="Unassembled WGS sequence"/>
</dbReference>
<evidence type="ECO:0000313" key="1">
    <source>
        <dbReference type="EMBL" id="ETD29027.1"/>
    </source>
</evidence>
<evidence type="ECO:0008006" key="3">
    <source>
        <dbReference type="Google" id="ProtNLM"/>
    </source>
</evidence>
<sequence>MYLCRDCGRQFQGGLRMDNVSLWNDYLAANRTISDLSILYKCSERTIRRRLSLVVDSFTATYPKSAVIIIDTTYFSKTFGVMLFQDASSGKILYRKFVKNETNKDYLDGLRYIAKRGTTIKAVVCDGHMGLLQAISFCPVQMCQFHQFQIVRRLLTTILR</sequence>
<gene>
    <name evidence="1" type="ORF">HMPREF1173_00811</name>
</gene>